<dbReference type="GO" id="GO:0005763">
    <property type="term" value="C:mitochondrial small ribosomal subunit"/>
    <property type="evidence" value="ECO:0007669"/>
    <property type="project" value="EnsemblFungi"/>
</dbReference>
<sequence length="343" mass="39250">MASLSRNITLRSTLNTNSQSINYTQVRTAVKIAYPRNARFNFTKEEYRRNPSYLRLQLKEFLGRRNFKGEYLENRYAERATKHTPNYVRRRRDEYDPRSEAIKIKEGIQVRPNFERNTKDVPFLENPFTKCTPVLSHSVKNDIIKLVAGGMKPQEISIKYGIQVPRIEAVVTLAEIEKKFEVKSELKKDLETMSQQMYEMFPVIGFNRGDSGALTTSNDNLTEVPIPAETQSARFVTIAESEPFGPLDAANIYGIEPAAVTLEKLTTHENVAEEKESKQKIQNNDSKAIVTDARNSNKTSFTFKSAKVGQVGFRYGAARDDRKKHRKTVYEVDGTSHYSFQGR</sequence>
<proteinExistence type="predicted"/>
<dbReference type="AlphaFoldDB" id="A0A1E3PNN6"/>
<dbReference type="GO" id="GO:0032543">
    <property type="term" value="P:mitochondrial translation"/>
    <property type="evidence" value="ECO:0007669"/>
    <property type="project" value="TreeGrafter"/>
</dbReference>
<name>A0A1E3PNN6_9ASCO</name>
<accession>A0A1E3PNN6</accession>
<keyword evidence="2" id="KW-1185">Reference proteome</keyword>
<dbReference type="STRING" id="857566.A0A1E3PNN6"/>
<reference evidence="1 2" key="1">
    <citation type="journal article" date="2016" name="Proc. Natl. Acad. Sci. U.S.A.">
        <title>Comparative genomics of biotechnologically important yeasts.</title>
        <authorList>
            <person name="Riley R."/>
            <person name="Haridas S."/>
            <person name="Wolfe K.H."/>
            <person name="Lopes M.R."/>
            <person name="Hittinger C.T."/>
            <person name="Goeker M."/>
            <person name="Salamov A.A."/>
            <person name="Wisecaver J.H."/>
            <person name="Long T.M."/>
            <person name="Calvey C.H."/>
            <person name="Aerts A.L."/>
            <person name="Barry K.W."/>
            <person name="Choi C."/>
            <person name="Clum A."/>
            <person name="Coughlan A.Y."/>
            <person name="Deshpande S."/>
            <person name="Douglass A.P."/>
            <person name="Hanson S.J."/>
            <person name="Klenk H.-P."/>
            <person name="LaButti K.M."/>
            <person name="Lapidus A."/>
            <person name="Lindquist E.A."/>
            <person name="Lipzen A.M."/>
            <person name="Meier-Kolthoff J.P."/>
            <person name="Ohm R.A."/>
            <person name="Otillar R.P."/>
            <person name="Pangilinan J.L."/>
            <person name="Peng Y."/>
            <person name="Rokas A."/>
            <person name="Rosa C.A."/>
            <person name="Scheuner C."/>
            <person name="Sibirny A.A."/>
            <person name="Slot J.C."/>
            <person name="Stielow J.B."/>
            <person name="Sun H."/>
            <person name="Kurtzman C.P."/>
            <person name="Blackwell M."/>
            <person name="Grigoriev I.V."/>
            <person name="Jeffries T.W."/>
        </authorList>
    </citation>
    <scope>NUCLEOTIDE SEQUENCE [LARGE SCALE GENOMIC DNA]</scope>
    <source>
        <strain evidence="1 2">DSM 6958</strain>
    </source>
</reference>
<gene>
    <name evidence="1" type="ORF">NADFUDRAFT_50397</name>
</gene>
<dbReference type="OrthoDB" id="10052321at2759"/>
<dbReference type="PANTHER" id="PTHR28158">
    <property type="entry name" value="37S RIBOSOMAL PROTEIN S35, MITOCHONDRIAL"/>
    <property type="match status" value="1"/>
</dbReference>
<protein>
    <recommendedName>
        <fullName evidence="3">Ribosomal protein S35, mitochondrial</fullName>
    </recommendedName>
</protein>
<dbReference type="Pfam" id="PF12298">
    <property type="entry name" value="Bot1p"/>
    <property type="match status" value="1"/>
</dbReference>
<dbReference type="EMBL" id="KV454408">
    <property type="protein sequence ID" value="ODQ66477.1"/>
    <property type="molecule type" value="Genomic_DNA"/>
</dbReference>
<organism evidence="1 2">
    <name type="scientific">Nadsonia fulvescens var. elongata DSM 6958</name>
    <dbReference type="NCBI Taxonomy" id="857566"/>
    <lineage>
        <taxon>Eukaryota</taxon>
        <taxon>Fungi</taxon>
        <taxon>Dikarya</taxon>
        <taxon>Ascomycota</taxon>
        <taxon>Saccharomycotina</taxon>
        <taxon>Dipodascomycetes</taxon>
        <taxon>Dipodascales</taxon>
        <taxon>Dipodascales incertae sedis</taxon>
        <taxon>Nadsonia</taxon>
    </lineage>
</organism>
<evidence type="ECO:0000313" key="2">
    <source>
        <dbReference type="Proteomes" id="UP000095009"/>
    </source>
</evidence>
<dbReference type="PANTHER" id="PTHR28158:SF1">
    <property type="entry name" value="SMALL RIBOSOMAL SUBUNIT PROTEIN MS45"/>
    <property type="match status" value="1"/>
</dbReference>
<dbReference type="GO" id="GO:0003735">
    <property type="term" value="F:structural constituent of ribosome"/>
    <property type="evidence" value="ECO:0007669"/>
    <property type="project" value="EnsemblFungi"/>
</dbReference>
<dbReference type="InterPro" id="IPR021036">
    <property type="entry name" value="Ribosomal_mS45"/>
</dbReference>
<evidence type="ECO:0000313" key="1">
    <source>
        <dbReference type="EMBL" id="ODQ66477.1"/>
    </source>
</evidence>
<dbReference type="Proteomes" id="UP000095009">
    <property type="component" value="Unassembled WGS sequence"/>
</dbReference>
<evidence type="ECO:0008006" key="3">
    <source>
        <dbReference type="Google" id="ProtNLM"/>
    </source>
</evidence>